<evidence type="ECO:0000313" key="1">
    <source>
        <dbReference type="EMBL" id="MPM66025.1"/>
    </source>
</evidence>
<name>A0A645BL00_9ZZZZ</name>
<sequence>MRNNLTLTNRIVIMCINSNNLTVKRRVRITEMHREPRQLRRGQESHPENGLRVIGLRTPSGLSKPRPHTLQCRSITRLSVVLRTD</sequence>
<proteinExistence type="predicted"/>
<comment type="caution">
    <text evidence="1">The sequence shown here is derived from an EMBL/GenBank/DDBJ whole genome shotgun (WGS) entry which is preliminary data.</text>
</comment>
<protein>
    <submittedName>
        <fullName evidence="1">Uncharacterized protein</fullName>
    </submittedName>
</protein>
<dbReference type="AlphaFoldDB" id="A0A645BL00"/>
<organism evidence="1">
    <name type="scientific">bioreactor metagenome</name>
    <dbReference type="NCBI Taxonomy" id="1076179"/>
    <lineage>
        <taxon>unclassified sequences</taxon>
        <taxon>metagenomes</taxon>
        <taxon>ecological metagenomes</taxon>
    </lineage>
</organism>
<gene>
    <name evidence="1" type="ORF">SDC9_112929</name>
</gene>
<accession>A0A645BL00</accession>
<reference evidence="1" key="1">
    <citation type="submission" date="2019-08" db="EMBL/GenBank/DDBJ databases">
        <authorList>
            <person name="Kucharzyk K."/>
            <person name="Murdoch R.W."/>
            <person name="Higgins S."/>
            <person name="Loffler F."/>
        </authorList>
    </citation>
    <scope>NUCLEOTIDE SEQUENCE</scope>
</reference>
<dbReference type="EMBL" id="VSSQ01020845">
    <property type="protein sequence ID" value="MPM66025.1"/>
    <property type="molecule type" value="Genomic_DNA"/>
</dbReference>